<comment type="caution">
    <text evidence="1">The sequence shown here is derived from an EMBL/GenBank/DDBJ whole genome shotgun (WGS) entry which is preliminary data.</text>
</comment>
<dbReference type="OrthoDB" id="2895575at2"/>
<organism evidence="1 2">
    <name type="scientific">Sediminitomix flava</name>
    <dbReference type="NCBI Taxonomy" id="379075"/>
    <lineage>
        <taxon>Bacteria</taxon>
        <taxon>Pseudomonadati</taxon>
        <taxon>Bacteroidota</taxon>
        <taxon>Cytophagia</taxon>
        <taxon>Cytophagales</taxon>
        <taxon>Flammeovirgaceae</taxon>
        <taxon>Sediminitomix</taxon>
    </lineage>
</organism>
<keyword evidence="2" id="KW-1185">Reference proteome</keyword>
<dbReference type="Gene3D" id="3.40.630.30">
    <property type="match status" value="1"/>
</dbReference>
<gene>
    <name evidence="1" type="ORF">BC781_105102</name>
</gene>
<proteinExistence type="predicted"/>
<evidence type="ECO:0000313" key="2">
    <source>
        <dbReference type="Proteomes" id="UP000245535"/>
    </source>
</evidence>
<evidence type="ECO:0000313" key="1">
    <source>
        <dbReference type="EMBL" id="PWJ40039.1"/>
    </source>
</evidence>
<accession>A0A315ZV34</accession>
<reference evidence="1 2" key="1">
    <citation type="submission" date="2018-03" db="EMBL/GenBank/DDBJ databases">
        <title>Genomic Encyclopedia of Archaeal and Bacterial Type Strains, Phase II (KMG-II): from individual species to whole genera.</title>
        <authorList>
            <person name="Goeker M."/>
        </authorList>
    </citation>
    <scope>NUCLEOTIDE SEQUENCE [LARGE SCALE GENOMIC DNA]</scope>
    <source>
        <strain evidence="1 2">DSM 28229</strain>
    </source>
</reference>
<dbReference type="SUPFAM" id="SSF55729">
    <property type="entry name" value="Acyl-CoA N-acyltransferases (Nat)"/>
    <property type="match status" value="1"/>
</dbReference>
<evidence type="ECO:0008006" key="3">
    <source>
        <dbReference type="Google" id="ProtNLM"/>
    </source>
</evidence>
<protein>
    <recommendedName>
        <fullName evidence="3">N-acetyltransferase domain-containing protein</fullName>
    </recommendedName>
</protein>
<dbReference type="RefSeq" id="WP_146201728.1">
    <property type="nucleotide sequence ID" value="NZ_QGDO01000005.1"/>
</dbReference>
<sequence>MLMMKERGVLSRENYIEKLEAIARYFPAVQKQGSNAIVKVESPESNSYLNQAIIREIHPSDTTQNVDSILEFLDHKDKQFTLWCWENDMSEVLLEHIRLYKFKNQDVFSTLMAEVKHIHFDFHLLEGFEFKMVNTQEELKAFAEVHCELESDSQRKEDLRNFYLKLEKVEVDKIPHFELFYGAYEGEIIAVANMFYNESVVGIYDFLVKENFRNDAVFPVTFKHLLLEARKSGIPNCVLQVPIALKDKFVKYGFNEVSRVMRFS</sequence>
<name>A0A315ZV34_SEDFL</name>
<dbReference type="Proteomes" id="UP000245535">
    <property type="component" value="Unassembled WGS sequence"/>
</dbReference>
<dbReference type="InterPro" id="IPR016181">
    <property type="entry name" value="Acyl_CoA_acyltransferase"/>
</dbReference>
<dbReference type="AlphaFoldDB" id="A0A315ZV34"/>
<dbReference type="EMBL" id="QGDO01000005">
    <property type="protein sequence ID" value="PWJ40039.1"/>
    <property type="molecule type" value="Genomic_DNA"/>
</dbReference>